<sequence length="386" mass="44121">MVCFFQVMYWTTHLEGGPRRVNHAAVVVNDKILSFGGYCTGENYKLRRPIDVHILNPVTLRWISLAEPKEKDPQYACAPFQRYGHTAVVYNNNVYIWGGRNDEYGCNTLFCFNTETLTWSIPQVSGEIPRGKDGHSACVIGDNMYIFGGFDVHQSRFCQDVYAFNFIKNQWSLVHTHGTPPLFRDFHTATAWGTRMYIFGGRGDEAGPFSSSHEIYCPVIMYLETKTNCWKTPTSRGSIPIGRRSHSAFSHNGYLYIFGGFNSVCNKHYNDLYRYNFAASEWQVVMTLGKRPCKRRRQVCLMIGDRLFVFGGTSPRDDADEDSLVEKLIDHDDMHILDFAPSLKKLCLMTVLENKLDQSCLPPTIRWDLKAMTTNNCLNRKLTSSG</sequence>
<dbReference type="Proteomes" id="UP001152759">
    <property type="component" value="Chromosome 10"/>
</dbReference>
<gene>
    <name evidence="2" type="ORF">BEMITA_LOCUS2878</name>
</gene>
<dbReference type="SUPFAM" id="SSF117281">
    <property type="entry name" value="Kelch motif"/>
    <property type="match status" value="1"/>
</dbReference>
<evidence type="ECO:0008006" key="4">
    <source>
        <dbReference type="Google" id="ProtNLM"/>
    </source>
</evidence>
<dbReference type="PANTHER" id="PTHR46461:SF1">
    <property type="entry name" value="KELCH DOMAIN-CONTAINING PROTEIN 3"/>
    <property type="match status" value="1"/>
</dbReference>
<dbReference type="Gene3D" id="2.120.10.80">
    <property type="entry name" value="Kelch-type beta propeller"/>
    <property type="match status" value="2"/>
</dbReference>
<evidence type="ECO:0000313" key="3">
    <source>
        <dbReference type="Proteomes" id="UP001152759"/>
    </source>
</evidence>
<dbReference type="Pfam" id="PF24681">
    <property type="entry name" value="Kelch_KLHDC2_KLHL20_DRC7"/>
    <property type="match status" value="1"/>
</dbReference>
<evidence type="ECO:0000256" key="1">
    <source>
        <dbReference type="ARBA" id="ARBA00022441"/>
    </source>
</evidence>
<dbReference type="AlphaFoldDB" id="A0A9P0A355"/>
<evidence type="ECO:0000313" key="2">
    <source>
        <dbReference type="EMBL" id="CAH0383426.1"/>
    </source>
</evidence>
<dbReference type="InterPro" id="IPR052637">
    <property type="entry name" value="KLHDC3-like"/>
</dbReference>
<protein>
    <recommendedName>
        <fullName evidence="4">Kelch domain-containing protein 3</fullName>
    </recommendedName>
</protein>
<name>A0A9P0A355_BEMTA</name>
<dbReference type="PANTHER" id="PTHR46461">
    <property type="entry name" value="KELCH DOMAIN-CONTAINING PROTEIN 3"/>
    <property type="match status" value="1"/>
</dbReference>
<dbReference type="Pfam" id="PF01344">
    <property type="entry name" value="Kelch_1"/>
    <property type="match status" value="1"/>
</dbReference>
<dbReference type="InterPro" id="IPR015915">
    <property type="entry name" value="Kelch-typ_b-propeller"/>
</dbReference>
<dbReference type="GO" id="GO:0005737">
    <property type="term" value="C:cytoplasm"/>
    <property type="evidence" value="ECO:0007669"/>
    <property type="project" value="TreeGrafter"/>
</dbReference>
<organism evidence="2 3">
    <name type="scientific">Bemisia tabaci</name>
    <name type="common">Sweetpotato whitefly</name>
    <name type="synonym">Aleurodes tabaci</name>
    <dbReference type="NCBI Taxonomy" id="7038"/>
    <lineage>
        <taxon>Eukaryota</taxon>
        <taxon>Metazoa</taxon>
        <taxon>Ecdysozoa</taxon>
        <taxon>Arthropoda</taxon>
        <taxon>Hexapoda</taxon>
        <taxon>Insecta</taxon>
        <taxon>Pterygota</taxon>
        <taxon>Neoptera</taxon>
        <taxon>Paraneoptera</taxon>
        <taxon>Hemiptera</taxon>
        <taxon>Sternorrhyncha</taxon>
        <taxon>Aleyrodoidea</taxon>
        <taxon>Aleyrodidae</taxon>
        <taxon>Aleyrodinae</taxon>
        <taxon>Bemisia</taxon>
    </lineage>
</organism>
<keyword evidence="1" id="KW-0880">Kelch repeat</keyword>
<dbReference type="InterPro" id="IPR006652">
    <property type="entry name" value="Kelch_1"/>
</dbReference>
<proteinExistence type="predicted"/>
<dbReference type="EMBL" id="OU963871">
    <property type="protein sequence ID" value="CAH0383426.1"/>
    <property type="molecule type" value="Genomic_DNA"/>
</dbReference>
<reference evidence="2" key="1">
    <citation type="submission" date="2021-12" db="EMBL/GenBank/DDBJ databases">
        <authorList>
            <person name="King R."/>
        </authorList>
    </citation>
    <scope>NUCLEOTIDE SEQUENCE</scope>
</reference>
<dbReference type="FunFam" id="2.120.10.80:FF:000134">
    <property type="entry name" value="Kelch domain-containing protein, putative"/>
    <property type="match status" value="1"/>
</dbReference>
<dbReference type="GO" id="GO:0003682">
    <property type="term" value="F:chromatin binding"/>
    <property type="evidence" value="ECO:0007669"/>
    <property type="project" value="InterPro"/>
</dbReference>
<keyword evidence="3" id="KW-1185">Reference proteome</keyword>
<accession>A0A9P0A355</accession>